<comment type="function">
    <text evidence="2 9 11">Excises uracil residues from the DNA which can arise as a result of misincorporation of dUMP residues by DNA polymerase or due to deamination of cytosine.</text>
</comment>
<evidence type="ECO:0000256" key="4">
    <source>
        <dbReference type="ARBA" id="ARBA00012030"/>
    </source>
</evidence>
<protein>
    <recommendedName>
        <fullName evidence="5 9">Uracil-DNA glycosylase</fullName>
        <shortName evidence="9">UDG</shortName>
        <ecNumber evidence="4 9">3.2.2.27</ecNumber>
    </recommendedName>
</protein>
<dbReference type="SMART" id="SM00986">
    <property type="entry name" value="UDG"/>
    <property type="match status" value="1"/>
</dbReference>
<accession>A0A846MR09</accession>
<evidence type="ECO:0000313" key="13">
    <source>
        <dbReference type="EMBL" id="NIK73895.1"/>
    </source>
</evidence>
<comment type="caution">
    <text evidence="13">The sequence shown here is derived from an EMBL/GenBank/DDBJ whole genome shotgun (WGS) entry which is preliminary data.</text>
</comment>
<dbReference type="AlphaFoldDB" id="A0A846MR09"/>
<dbReference type="EMBL" id="JAASRN010000002">
    <property type="protein sequence ID" value="NIK73895.1"/>
    <property type="molecule type" value="Genomic_DNA"/>
</dbReference>
<proteinExistence type="inferred from homology"/>
<dbReference type="PANTHER" id="PTHR11264:SF0">
    <property type="entry name" value="URACIL-DNA GLYCOSYLASE"/>
    <property type="match status" value="1"/>
</dbReference>
<name>A0A846MR09_9BACT</name>
<keyword evidence="8 9" id="KW-0234">DNA repair</keyword>
<dbReference type="SMART" id="SM00987">
    <property type="entry name" value="UreE_C"/>
    <property type="match status" value="1"/>
</dbReference>
<dbReference type="SUPFAM" id="SSF52141">
    <property type="entry name" value="Uracil-DNA glycosylase-like"/>
    <property type="match status" value="1"/>
</dbReference>
<evidence type="ECO:0000256" key="2">
    <source>
        <dbReference type="ARBA" id="ARBA00002631"/>
    </source>
</evidence>
<evidence type="ECO:0000259" key="12">
    <source>
        <dbReference type="SMART" id="SM00986"/>
    </source>
</evidence>
<dbReference type="InterPro" id="IPR036895">
    <property type="entry name" value="Uracil-DNA_glycosylase-like_sf"/>
</dbReference>
<feature type="active site" description="Proton acceptor" evidence="9 10">
    <location>
        <position position="68"/>
    </location>
</feature>
<dbReference type="NCBIfam" id="NF003591">
    <property type="entry name" value="PRK05254.1-4"/>
    <property type="match status" value="1"/>
</dbReference>
<dbReference type="NCBIfam" id="NF003588">
    <property type="entry name" value="PRK05254.1-1"/>
    <property type="match status" value="1"/>
</dbReference>
<evidence type="ECO:0000256" key="6">
    <source>
        <dbReference type="ARBA" id="ARBA00022763"/>
    </source>
</evidence>
<dbReference type="InterPro" id="IPR005122">
    <property type="entry name" value="Uracil-DNA_glycosylase-like"/>
</dbReference>
<dbReference type="Gene3D" id="3.40.470.10">
    <property type="entry name" value="Uracil-DNA glycosylase-like domain"/>
    <property type="match status" value="1"/>
</dbReference>
<comment type="catalytic activity">
    <reaction evidence="1 9 11">
        <text>Hydrolyzes single-stranded DNA or mismatched double-stranded DNA and polynucleotides, releasing free uracil.</text>
        <dbReference type="EC" id="3.2.2.27"/>
    </reaction>
</comment>
<evidence type="ECO:0000256" key="11">
    <source>
        <dbReference type="RuleBase" id="RU003780"/>
    </source>
</evidence>
<dbReference type="GO" id="GO:0097510">
    <property type="term" value="P:base-excision repair, AP site formation via deaminated base removal"/>
    <property type="evidence" value="ECO:0007669"/>
    <property type="project" value="TreeGrafter"/>
</dbReference>
<dbReference type="PROSITE" id="PS00130">
    <property type="entry name" value="U_DNA_GLYCOSYLASE"/>
    <property type="match status" value="1"/>
</dbReference>
<evidence type="ECO:0000256" key="1">
    <source>
        <dbReference type="ARBA" id="ARBA00001400"/>
    </source>
</evidence>
<keyword evidence="6 9" id="KW-0227">DNA damage</keyword>
<evidence type="ECO:0000256" key="10">
    <source>
        <dbReference type="PROSITE-ProRule" id="PRU10072"/>
    </source>
</evidence>
<dbReference type="Pfam" id="PF03167">
    <property type="entry name" value="UDG"/>
    <property type="match status" value="1"/>
</dbReference>
<evidence type="ECO:0000256" key="5">
    <source>
        <dbReference type="ARBA" id="ARBA00018429"/>
    </source>
</evidence>
<keyword evidence="9" id="KW-0963">Cytoplasm</keyword>
<keyword evidence="13" id="KW-0326">Glycosidase</keyword>
<dbReference type="NCBIfam" id="TIGR00628">
    <property type="entry name" value="ung"/>
    <property type="match status" value="1"/>
</dbReference>
<dbReference type="HAMAP" id="MF_00148">
    <property type="entry name" value="UDG"/>
    <property type="match status" value="1"/>
</dbReference>
<keyword evidence="14" id="KW-1185">Reference proteome</keyword>
<dbReference type="GO" id="GO:0005737">
    <property type="term" value="C:cytoplasm"/>
    <property type="evidence" value="ECO:0007669"/>
    <property type="project" value="UniProtKB-SubCell"/>
</dbReference>
<dbReference type="InterPro" id="IPR002043">
    <property type="entry name" value="UDG_fam1"/>
</dbReference>
<gene>
    <name evidence="9" type="primary">ung</name>
    <name evidence="13" type="ORF">FHS56_001408</name>
</gene>
<evidence type="ECO:0000313" key="14">
    <source>
        <dbReference type="Proteomes" id="UP000537126"/>
    </source>
</evidence>
<dbReference type="Proteomes" id="UP000537126">
    <property type="component" value="Unassembled WGS sequence"/>
</dbReference>
<organism evidence="13 14">
    <name type="scientific">Thermonema lapsum</name>
    <dbReference type="NCBI Taxonomy" id="28195"/>
    <lineage>
        <taxon>Bacteria</taxon>
        <taxon>Pseudomonadati</taxon>
        <taxon>Bacteroidota</taxon>
        <taxon>Cytophagia</taxon>
        <taxon>Cytophagales</taxon>
        <taxon>Thermonemataceae</taxon>
        <taxon>Thermonema</taxon>
    </lineage>
</organism>
<dbReference type="EC" id="3.2.2.27" evidence="4 9"/>
<evidence type="ECO:0000256" key="3">
    <source>
        <dbReference type="ARBA" id="ARBA00008184"/>
    </source>
</evidence>
<dbReference type="NCBIfam" id="NF003589">
    <property type="entry name" value="PRK05254.1-2"/>
    <property type="match status" value="1"/>
</dbReference>
<evidence type="ECO:0000256" key="8">
    <source>
        <dbReference type="ARBA" id="ARBA00023204"/>
    </source>
</evidence>
<dbReference type="PANTHER" id="PTHR11264">
    <property type="entry name" value="URACIL-DNA GLYCOSYLASE"/>
    <property type="match status" value="1"/>
</dbReference>
<comment type="similarity">
    <text evidence="3 9 11">Belongs to the uracil-DNA glycosylase (UDG) superfamily. UNG family.</text>
</comment>
<dbReference type="CDD" id="cd10027">
    <property type="entry name" value="UDG-F1-like"/>
    <property type="match status" value="1"/>
</dbReference>
<evidence type="ECO:0000256" key="9">
    <source>
        <dbReference type="HAMAP-Rule" id="MF_00148"/>
    </source>
</evidence>
<keyword evidence="7 9" id="KW-0378">Hydrolase</keyword>
<reference evidence="13 14" key="1">
    <citation type="submission" date="2020-03" db="EMBL/GenBank/DDBJ databases">
        <title>Genomic Encyclopedia of Type Strains, Phase IV (KMG-IV): sequencing the most valuable type-strain genomes for metagenomic binning, comparative biology and taxonomic classification.</title>
        <authorList>
            <person name="Goeker M."/>
        </authorList>
    </citation>
    <scope>NUCLEOTIDE SEQUENCE [LARGE SCALE GENOMIC DNA]</scope>
    <source>
        <strain evidence="13 14">DSM 5718</strain>
    </source>
</reference>
<evidence type="ECO:0000256" key="7">
    <source>
        <dbReference type="ARBA" id="ARBA00022801"/>
    </source>
</evidence>
<dbReference type="GO" id="GO:0004844">
    <property type="term" value="F:uracil DNA N-glycosylase activity"/>
    <property type="evidence" value="ECO:0007669"/>
    <property type="project" value="UniProtKB-UniRule"/>
</dbReference>
<sequence length="221" mass="24997">MQTIDVKIEPSWKEVLKEEFSKPYFHDLVQFVKEEYQKHTVYPPGRQIFRAFEVCPFHHTKVVIIGQDPYHGPGQAHGLAFSVNDGVPIPPSLHNIFAEVQEDVGTPPPASGNLERWARQGVLLLNAILTVRAREAGSHRGKGWEQFTDAAIRALSQQKEHLVFLLWGRYAQEKGKVIDSTKHLVLEAPHPSPLARGFRGCRHFSKANAYLQAHGKEAIVW</sequence>
<dbReference type="FunFam" id="3.40.470.10:FF:000001">
    <property type="entry name" value="Uracil-DNA glycosylase"/>
    <property type="match status" value="1"/>
</dbReference>
<comment type="subcellular location">
    <subcellularLocation>
        <location evidence="9">Cytoplasm</location>
    </subcellularLocation>
</comment>
<feature type="domain" description="Uracil-DNA glycosylase-like" evidence="12">
    <location>
        <begin position="53"/>
        <end position="211"/>
    </location>
</feature>
<dbReference type="NCBIfam" id="NF003592">
    <property type="entry name" value="PRK05254.1-5"/>
    <property type="match status" value="1"/>
</dbReference>
<dbReference type="InterPro" id="IPR018085">
    <property type="entry name" value="Ura-DNA_Glyclase_AS"/>
</dbReference>